<proteinExistence type="predicted"/>
<protein>
    <submittedName>
        <fullName evidence="1">Uncharacterized protein</fullName>
    </submittedName>
</protein>
<dbReference type="AlphaFoldDB" id="A0A1H9IBN2"/>
<organism evidence="1 2">
    <name type="scientific">Piscibacillus halophilus</name>
    <dbReference type="NCBI Taxonomy" id="571933"/>
    <lineage>
        <taxon>Bacteria</taxon>
        <taxon>Bacillati</taxon>
        <taxon>Bacillota</taxon>
        <taxon>Bacilli</taxon>
        <taxon>Bacillales</taxon>
        <taxon>Bacillaceae</taxon>
        <taxon>Piscibacillus</taxon>
    </lineage>
</organism>
<evidence type="ECO:0000313" key="1">
    <source>
        <dbReference type="EMBL" id="SEQ71979.1"/>
    </source>
</evidence>
<name>A0A1H9IBN2_9BACI</name>
<dbReference type="EMBL" id="FOES01000024">
    <property type="protein sequence ID" value="SEQ71979.1"/>
    <property type="molecule type" value="Genomic_DNA"/>
</dbReference>
<sequence length="36" mass="4020">MATSAGTARAEITQNEPRELWKVEVVPAESVHLKRN</sequence>
<gene>
    <name evidence="1" type="ORF">SAMN05216362_1245</name>
</gene>
<reference evidence="1 2" key="1">
    <citation type="submission" date="2016-10" db="EMBL/GenBank/DDBJ databases">
        <authorList>
            <person name="de Groot N.N."/>
        </authorList>
    </citation>
    <scope>NUCLEOTIDE SEQUENCE [LARGE SCALE GENOMIC DNA]</scope>
    <source>
        <strain evidence="1 2">DSM 21633</strain>
    </source>
</reference>
<keyword evidence="2" id="KW-1185">Reference proteome</keyword>
<dbReference type="STRING" id="571933.SAMN05216362_1245"/>
<evidence type="ECO:0000313" key="2">
    <source>
        <dbReference type="Proteomes" id="UP000199427"/>
    </source>
</evidence>
<dbReference type="Proteomes" id="UP000199427">
    <property type="component" value="Unassembled WGS sequence"/>
</dbReference>
<accession>A0A1H9IBN2</accession>